<organism evidence="10 11">
    <name type="scientific">Steroidobacter flavus</name>
    <dbReference type="NCBI Taxonomy" id="1842136"/>
    <lineage>
        <taxon>Bacteria</taxon>
        <taxon>Pseudomonadati</taxon>
        <taxon>Pseudomonadota</taxon>
        <taxon>Gammaproteobacteria</taxon>
        <taxon>Steroidobacterales</taxon>
        <taxon>Steroidobacteraceae</taxon>
        <taxon>Steroidobacter</taxon>
    </lineage>
</organism>
<dbReference type="Pfam" id="PF02837">
    <property type="entry name" value="Glyco_hydro_2_N"/>
    <property type="match status" value="1"/>
</dbReference>
<dbReference type="RefSeq" id="WP_380601977.1">
    <property type="nucleotide sequence ID" value="NZ_JBHSDU010000014.1"/>
</dbReference>
<dbReference type="InterPro" id="IPR006104">
    <property type="entry name" value="Glyco_hydro_2_N"/>
</dbReference>
<evidence type="ECO:0000256" key="5">
    <source>
        <dbReference type="ARBA" id="ARBA00023295"/>
    </source>
</evidence>
<comment type="catalytic activity">
    <reaction evidence="1">
        <text>Hydrolysis of terminal non-reducing beta-D-galactose residues in beta-D-galactosides.</text>
        <dbReference type="EC" id="3.2.1.23"/>
    </reaction>
</comment>
<dbReference type="PANTHER" id="PTHR46323">
    <property type="entry name" value="BETA-GALACTOSIDASE"/>
    <property type="match status" value="1"/>
</dbReference>
<dbReference type="InterPro" id="IPR036156">
    <property type="entry name" value="Beta-gal/glucu_dom_sf"/>
</dbReference>
<feature type="domain" description="Glycosyl hydrolases family 2 sugar binding" evidence="9">
    <location>
        <begin position="59"/>
        <end position="197"/>
    </location>
</feature>
<dbReference type="SUPFAM" id="SSF49303">
    <property type="entry name" value="beta-Galactosidase/glucuronidase domain"/>
    <property type="match status" value="1"/>
</dbReference>
<reference evidence="11" key="1">
    <citation type="journal article" date="2019" name="Int. J. Syst. Evol. Microbiol.">
        <title>The Global Catalogue of Microorganisms (GCM) 10K type strain sequencing project: providing services to taxonomists for standard genome sequencing and annotation.</title>
        <authorList>
            <consortium name="The Broad Institute Genomics Platform"/>
            <consortium name="The Broad Institute Genome Sequencing Center for Infectious Disease"/>
            <person name="Wu L."/>
            <person name="Ma J."/>
        </authorList>
    </citation>
    <scope>NUCLEOTIDE SEQUENCE [LARGE SCALE GENOMIC DNA]</scope>
    <source>
        <strain evidence="11">CGMCC 1.10759</strain>
    </source>
</reference>
<feature type="signal peptide" evidence="6">
    <location>
        <begin position="1"/>
        <end position="23"/>
    </location>
</feature>
<dbReference type="EMBL" id="JBHSDU010000014">
    <property type="protein sequence ID" value="MFC4312517.1"/>
    <property type="molecule type" value="Genomic_DNA"/>
</dbReference>
<dbReference type="Pfam" id="PF02836">
    <property type="entry name" value="Glyco_hydro_2_C"/>
    <property type="match status" value="1"/>
</dbReference>
<feature type="domain" description="Glycoside hydrolase family 2 immunoglobulin-like beta-sandwich" evidence="7">
    <location>
        <begin position="206"/>
        <end position="298"/>
    </location>
</feature>
<protein>
    <recommendedName>
        <fullName evidence="3">beta-galactosidase</fullName>
        <ecNumber evidence="3">3.2.1.23</ecNumber>
    </recommendedName>
</protein>
<evidence type="ECO:0000259" key="8">
    <source>
        <dbReference type="Pfam" id="PF02836"/>
    </source>
</evidence>
<name>A0ABV8SYF5_9GAMM</name>
<keyword evidence="6" id="KW-0732">Signal</keyword>
<dbReference type="InterPro" id="IPR011013">
    <property type="entry name" value="Gal_mutarotase_sf_dom"/>
</dbReference>
<feature type="domain" description="Glycoside hydrolase family 2 catalytic" evidence="8">
    <location>
        <begin position="306"/>
        <end position="422"/>
    </location>
</feature>
<dbReference type="Gene3D" id="2.60.120.260">
    <property type="entry name" value="Galactose-binding domain-like"/>
    <property type="match status" value="1"/>
</dbReference>
<dbReference type="InterPro" id="IPR017853">
    <property type="entry name" value="GH"/>
</dbReference>
<evidence type="ECO:0000256" key="6">
    <source>
        <dbReference type="SAM" id="SignalP"/>
    </source>
</evidence>
<dbReference type="InterPro" id="IPR013783">
    <property type="entry name" value="Ig-like_fold"/>
</dbReference>
<dbReference type="EC" id="3.2.1.23" evidence="3"/>
<evidence type="ECO:0000256" key="3">
    <source>
        <dbReference type="ARBA" id="ARBA00012756"/>
    </source>
</evidence>
<evidence type="ECO:0000256" key="4">
    <source>
        <dbReference type="ARBA" id="ARBA00022801"/>
    </source>
</evidence>
<feature type="chain" id="PRO_5047106748" description="beta-galactosidase" evidence="6">
    <location>
        <begin position="24"/>
        <end position="930"/>
    </location>
</feature>
<dbReference type="PANTHER" id="PTHR46323:SF2">
    <property type="entry name" value="BETA-GALACTOSIDASE"/>
    <property type="match status" value="1"/>
</dbReference>
<gene>
    <name evidence="10" type="ORF">ACFPN2_25765</name>
</gene>
<evidence type="ECO:0000256" key="2">
    <source>
        <dbReference type="ARBA" id="ARBA00007401"/>
    </source>
</evidence>
<evidence type="ECO:0000256" key="1">
    <source>
        <dbReference type="ARBA" id="ARBA00001412"/>
    </source>
</evidence>
<keyword evidence="5" id="KW-0326">Glycosidase</keyword>
<proteinExistence type="inferred from homology"/>
<dbReference type="SUPFAM" id="SSF49785">
    <property type="entry name" value="Galactose-binding domain-like"/>
    <property type="match status" value="1"/>
</dbReference>
<dbReference type="InterPro" id="IPR006102">
    <property type="entry name" value="Ig-like_GH2"/>
</dbReference>
<dbReference type="InterPro" id="IPR008979">
    <property type="entry name" value="Galactose-bd-like_sf"/>
</dbReference>
<dbReference type="Proteomes" id="UP001595904">
    <property type="component" value="Unassembled WGS sequence"/>
</dbReference>
<dbReference type="InterPro" id="IPR006101">
    <property type="entry name" value="Glyco_hydro_2"/>
</dbReference>
<keyword evidence="4 10" id="KW-0378">Hydrolase</keyword>
<dbReference type="GO" id="GO:0016787">
    <property type="term" value="F:hydrolase activity"/>
    <property type="evidence" value="ECO:0007669"/>
    <property type="project" value="UniProtKB-KW"/>
</dbReference>
<evidence type="ECO:0000259" key="7">
    <source>
        <dbReference type="Pfam" id="PF00703"/>
    </source>
</evidence>
<dbReference type="InterPro" id="IPR050347">
    <property type="entry name" value="Bact_Beta-galactosidase"/>
</dbReference>
<dbReference type="SUPFAM" id="SSF74650">
    <property type="entry name" value="Galactose mutarotase-like"/>
    <property type="match status" value="1"/>
</dbReference>
<dbReference type="Gene3D" id="2.60.40.10">
    <property type="entry name" value="Immunoglobulins"/>
    <property type="match status" value="1"/>
</dbReference>
<comment type="caution">
    <text evidence="10">The sequence shown here is derived from an EMBL/GenBank/DDBJ whole genome shotgun (WGS) entry which is preliminary data.</text>
</comment>
<dbReference type="SUPFAM" id="SSF51445">
    <property type="entry name" value="(Trans)glycosidases"/>
    <property type="match status" value="1"/>
</dbReference>
<dbReference type="InterPro" id="IPR014718">
    <property type="entry name" value="GH-type_carb-bd"/>
</dbReference>
<sequence length="930" mass="104285">MKCARIGRFLWLSLLVVVTTGQAEPTKVLALSATGEDGEAPVYWDFRIDQGRGAGQWQRIPVPSNWEQQGFGTYLYGMQVRRKPDDDPAIPKERGEYRREFIVPGDWRNRQVRIVFEGAMTDTAVRINGQSAGPVHQGGFYRFEYDITSLIRFDQPNLLEVQVDKESTNASVNRAERRGDYWTFGGIYRPVWLEARPARHIEWLAVDARADGSLYAQVHLGGAPSESEHLEGRVIDAAGRAVSNWRRIDVPLHGPAILREQISKPLVWSAETPNLYRLQVRLDGGEGGHELETRFGFRTFEVRPRDGLYLNGRKIVLKGVNRHSFNPDTGRTLTRQNSVSDVRAMKAANMNAVRMSHYPPDPHFLEVADELGMYVLNELAGWQGAYDTPTGTRLIGQIVRRDVNHPSILFWDNGNEGGWNREVDGEFDRWDPQRRPVLHPWAIHSGINTDHYENYDSTVKLSAGPDIFMPTEFLHGLYDGGAGAGLYDYWKVMSSSPTVGGGFIWAWADEGVRRTDQGGRIDNRDDFAPDGIVGPHGEKEGSYFTIKELWSPVQIEDLALTPKGLSMRVSNRYSFTNLRETRVEWQFVKLPSASNPTGHREVVLSGQLKGPELEAGAEKLWEVPIKLKGRKDFDVAQLSVVDANGQQLWTWSVPNQRATSPPANETTFPPATVEGGADRVSVHVAMFELGFSRSTGRLTDVSKEGRTYPLRNGPQPVAYRREGKKFVPIAPESRLLELKTEGLEPGEIARAKYDGILRQVVWSRVGDAIAVDYEVACECTTTLFGVSFDVPEASVRNKRWVGNGPYRVWQNRLQGGVWDLHEVSYNNAVPGESYQYPEFSGYFSNWQWLALETDSGTITVENASDIPYFGLFRPPGGVRPILELPDVGLSLLSVIPAMGSKFGAPELFGPQSQPRTLRGSHQGRVLLRLQ</sequence>
<evidence type="ECO:0000313" key="10">
    <source>
        <dbReference type="EMBL" id="MFC4312517.1"/>
    </source>
</evidence>
<dbReference type="InterPro" id="IPR006103">
    <property type="entry name" value="Glyco_hydro_2_cat"/>
</dbReference>
<dbReference type="Pfam" id="PF00703">
    <property type="entry name" value="Glyco_hydro_2"/>
    <property type="match status" value="1"/>
</dbReference>
<evidence type="ECO:0000313" key="11">
    <source>
        <dbReference type="Proteomes" id="UP001595904"/>
    </source>
</evidence>
<evidence type="ECO:0000259" key="9">
    <source>
        <dbReference type="Pfam" id="PF02837"/>
    </source>
</evidence>
<dbReference type="Gene3D" id="3.20.20.80">
    <property type="entry name" value="Glycosidases"/>
    <property type="match status" value="1"/>
</dbReference>
<dbReference type="Gene3D" id="2.70.98.10">
    <property type="match status" value="1"/>
</dbReference>
<dbReference type="PRINTS" id="PR00132">
    <property type="entry name" value="GLHYDRLASE2"/>
</dbReference>
<accession>A0ABV8SYF5</accession>
<keyword evidence="11" id="KW-1185">Reference proteome</keyword>
<comment type="similarity">
    <text evidence="2">Belongs to the glycosyl hydrolase 2 family.</text>
</comment>